<gene>
    <name evidence="1" type="ORF">THSYN_06365</name>
</gene>
<dbReference type="AlphaFoldDB" id="A0A2K8U6E2"/>
<dbReference type="PANTHER" id="PTHR35586:SF1">
    <property type="entry name" value="SLL1691 PROTEIN"/>
    <property type="match status" value="1"/>
</dbReference>
<dbReference type="OrthoDB" id="5771898at2"/>
<evidence type="ECO:0000313" key="1">
    <source>
        <dbReference type="EMBL" id="AUB80611.1"/>
    </source>
</evidence>
<reference evidence="1 2" key="1">
    <citation type="submission" date="2017-03" db="EMBL/GenBank/DDBJ databases">
        <title>Complete genome sequence of Candidatus 'Thiodictyon syntrophicum' sp. nov. strain Cad16T, a photolithoautotroph purple sulfur bacterium isolated from an alpine meromictic lake.</title>
        <authorList>
            <person name="Luedin S.M."/>
            <person name="Pothier J.F."/>
            <person name="Danza F."/>
            <person name="Storelli N."/>
            <person name="Wittwer M."/>
            <person name="Tonolla M."/>
        </authorList>
    </citation>
    <scope>NUCLEOTIDE SEQUENCE [LARGE SCALE GENOMIC DNA]</scope>
    <source>
        <strain evidence="1 2">Cad16T</strain>
    </source>
</reference>
<proteinExistence type="predicted"/>
<organism evidence="1 2">
    <name type="scientific">Candidatus Thiodictyon syntrophicum</name>
    <dbReference type="NCBI Taxonomy" id="1166950"/>
    <lineage>
        <taxon>Bacteria</taxon>
        <taxon>Pseudomonadati</taxon>
        <taxon>Pseudomonadota</taxon>
        <taxon>Gammaproteobacteria</taxon>
        <taxon>Chromatiales</taxon>
        <taxon>Chromatiaceae</taxon>
        <taxon>Thiodictyon</taxon>
    </lineage>
</organism>
<keyword evidence="2" id="KW-1185">Reference proteome</keyword>
<dbReference type="RefSeq" id="WP_100918405.1">
    <property type="nucleotide sequence ID" value="NZ_CP020370.1"/>
</dbReference>
<protein>
    <recommendedName>
        <fullName evidence="3">DUF4351 domain-containing protein</fullName>
    </recommendedName>
</protein>
<dbReference type="KEGG" id="tsy:THSYN_06365"/>
<dbReference type="PANTHER" id="PTHR35586">
    <property type="entry name" value="SLL1691 PROTEIN"/>
    <property type="match status" value="1"/>
</dbReference>
<evidence type="ECO:0008006" key="3">
    <source>
        <dbReference type="Google" id="ProtNLM"/>
    </source>
</evidence>
<evidence type="ECO:0000313" key="2">
    <source>
        <dbReference type="Proteomes" id="UP000232638"/>
    </source>
</evidence>
<accession>A0A2K8U6E2</accession>
<name>A0A2K8U6E2_9GAMM</name>
<dbReference type="Proteomes" id="UP000232638">
    <property type="component" value="Chromosome"/>
</dbReference>
<sequence>MDHDQNFKNLVLDYPRQALAFFAESEAQQITPDVRITPVREEQLKERLGERFRELDIPLLVEWPDGRRAALVFVVEEETDPARFSASRLAHYCIDIAELLQTRRVVPVVIFLRGGPSERTFDLGGDRETYLRFRFLCVELSRLPFRQYQDSDNLVVRLNLPNMRYEPAERVAVYAAAVRGLTSLEPDPEKRLKYAEFIDIYAALDDNERARYERDYPSEAQTVSSFYQRFHEKGRHEGVQQGEVVALMRVMRHKFGDIPEPTRQRIESADAETLLEWLDRALVAASIDEVIH</sequence>
<dbReference type="EMBL" id="CP020370">
    <property type="protein sequence ID" value="AUB80611.1"/>
    <property type="molecule type" value="Genomic_DNA"/>
</dbReference>